<sequence>MIGRGLVSSVLVYFLALVGQLSFASGVAFLVPREHETPLGRESEAALRWCQTARGCQTVYLQGPERFVDEQKQSVRLTQFDVVWCHDGDLATLPADLQNPGTLEAFRTFVAEGGGLFLSGVAARLVVEMGVETASMRTVSPGHDSFQAALIPVVKDHPIFASLPVSPIGIIFLTSGGYPAFADFHGSPRPLAGRLLARANYADENPLVEYRLGKGRIIVLGWRIPHYSLTNNLHRKALEQLTCNILDYLSDKTKWVEWTVQDSIVGSSTGSEIPTAKELSALKAAIDDLIATFGDRYPRGQVFQQRLSELAAACDHLRDQSSIDRQSAENIRKSFLELQREALVEANPLLDFDELLYVERKEPNLGLPANWESHSSLPTRGYDNRLCVVSPRRMNDPPQILFEPPDGRYVGEIDLHFDAQKLLVSMPGSFDRFQVFELSLKRDNGRLSVSEVRELPLIREPDVDNYDACYLPDDRIIFTSTAPFVGVPCVYGSSHVTNMYRLDPDGSIRQLTVDQEHNWHPSLLNNGRVLYLRWEYTDLPHAHSRILFSMNPDGTNQMAYYGSNSYFPNSFFYARAIPNHPTKVVGIVSGHHGVRRSGRLIVIDPAVGRHEAQGVVQEIPPAEGKVEPIIRDELVDGVWPQFLTPWPLSENYFLVSCKPSPDRPWGIYLVDVFGNLVLMREKPGYALLEPIPLVPRRRPPVIADRVDPSQKEALVYLVDVYRGPGLKDIPRGTVKKLRLISYEFSFRGMGGLLGAIGMDGPWDVKRILGTVPVQEDGSALFRVPAYTPIAVQPLDAEGRALQIMRSWFTAMPGEILSCIGCHEHPNEAVPNLATLALSQPPATIEPWYGPPRGFSFAREVQPVLDRYCVSCHNGESGPPNAFDLRGNIPLKDWSSAIAGHVSEKVGGKFSIAYANLHRFVRRPGIESDIHLLSPMEYHAATTELVQILKKGHYGVQLPPQAWDRLYTWIDLNAPYHGTWSEIVGPQTVAPLLARAREMRKRYTGMDDNWEEIPAVTAFGREIQPTQQSTTKEDRVEPVGYTVPGMDSEKARRYQNDVALPALDDWPFSAEVAKERQRRLGEWQRVITIAPGVTIPMVRIPAGRFIMGSVNGEADETPPCVVQIPHDLWMSACEITNRQFAVFDPTHDSHVESIHGYQFGFHGLPLDQPEQPVVRVTWHQAVAFCDWLSQRHGVRFRLPSEAEWEYACRAGSEKPFWYGTSDDDFSSYANLADKKLSEFVIDTYIQVRIIPNPNPFDDWIPKDPRWNDGGLVSMPVGSYRPNPCGLYDMHGNVWEWTLSCYRGYPYSENDGRNDGDSSECRVVRGGSWYDRPKRATSSFRLAYPPYARVFNVGFRIVAEELPPPSPQSGSNP</sequence>
<keyword evidence="3" id="KW-0418">Kinase</keyword>
<dbReference type="PANTHER" id="PTHR23150">
    <property type="entry name" value="SULFATASE MODIFYING FACTOR 1, 2"/>
    <property type="match status" value="1"/>
</dbReference>
<dbReference type="PANTHER" id="PTHR23150:SF19">
    <property type="entry name" value="FORMYLGLYCINE-GENERATING ENZYME"/>
    <property type="match status" value="1"/>
</dbReference>
<dbReference type="InterPro" id="IPR040698">
    <property type="entry name" value="HZS_alpha_mid"/>
</dbReference>
<dbReference type="Pfam" id="PF03781">
    <property type="entry name" value="FGE-sulfatase"/>
    <property type="match status" value="1"/>
</dbReference>
<evidence type="ECO:0000313" key="3">
    <source>
        <dbReference type="EMBL" id="ASV73198.1"/>
    </source>
</evidence>
<dbReference type="EMBL" id="CP018477">
    <property type="protein sequence ID" value="ASV73198.1"/>
    <property type="molecule type" value="Genomic_DNA"/>
</dbReference>
<dbReference type="GO" id="GO:0016301">
    <property type="term" value="F:kinase activity"/>
    <property type="evidence" value="ECO:0007669"/>
    <property type="project" value="UniProtKB-KW"/>
</dbReference>
<dbReference type="KEGG" id="ttf:THTE_0596"/>
<dbReference type="SUPFAM" id="SSF82171">
    <property type="entry name" value="DPP6 N-terminal domain-like"/>
    <property type="match status" value="1"/>
</dbReference>
<dbReference type="SUPFAM" id="SSF52317">
    <property type="entry name" value="Class I glutamine amidotransferase-like"/>
    <property type="match status" value="1"/>
</dbReference>
<dbReference type="RefSeq" id="WP_095413880.1">
    <property type="nucleotide sequence ID" value="NZ_CP018477.1"/>
</dbReference>
<evidence type="ECO:0000259" key="2">
    <source>
        <dbReference type="Pfam" id="PF18582"/>
    </source>
</evidence>
<dbReference type="InterPro" id="IPR016187">
    <property type="entry name" value="CTDL_fold"/>
</dbReference>
<name>A0A286RB59_9BACT</name>
<proteinExistence type="predicted"/>
<evidence type="ECO:0000259" key="1">
    <source>
        <dbReference type="Pfam" id="PF03781"/>
    </source>
</evidence>
<keyword evidence="4" id="KW-1185">Reference proteome</keyword>
<evidence type="ECO:0000313" key="4">
    <source>
        <dbReference type="Proteomes" id="UP000215086"/>
    </source>
</evidence>
<feature type="domain" description="Sulfatase-modifying factor enzyme-like" evidence="1">
    <location>
        <begin position="1096"/>
        <end position="1356"/>
    </location>
</feature>
<dbReference type="InterPro" id="IPR051043">
    <property type="entry name" value="Sulfatase_Mod_Factor_Kinase"/>
</dbReference>
<protein>
    <submittedName>
        <fullName evidence="3">Serine/threonine kinase</fullName>
    </submittedName>
</protein>
<accession>A0A286RB59</accession>
<dbReference type="InterPro" id="IPR042095">
    <property type="entry name" value="SUMF_sf"/>
</dbReference>
<dbReference type="Proteomes" id="UP000215086">
    <property type="component" value="Chromosome"/>
</dbReference>
<dbReference type="InterPro" id="IPR005532">
    <property type="entry name" value="SUMF_dom"/>
</dbReference>
<reference evidence="3 4" key="1">
    <citation type="journal article" name="Front. Microbiol.">
        <title>Sugar Metabolism of the First Thermophilic Planctomycete Thermogutta terrifontis: Comparative Genomic and Transcriptomic Approaches.</title>
        <authorList>
            <person name="Elcheninov A.G."/>
            <person name="Menzel P."/>
            <person name="Gudbergsdottir S.R."/>
            <person name="Slesarev A.I."/>
            <person name="Kadnikov V.V."/>
            <person name="Krogh A."/>
            <person name="Bonch-Osmolovskaya E.A."/>
            <person name="Peng X."/>
            <person name="Kublanov I.V."/>
        </authorList>
    </citation>
    <scope>NUCLEOTIDE SEQUENCE [LARGE SCALE GENOMIC DNA]</scope>
    <source>
        <strain evidence="3 4">R1</strain>
    </source>
</reference>
<keyword evidence="3" id="KW-0808">Transferase</keyword>
<dbReference type="SUPFAM" id="SSF56436">
    <property type="entry name" value="C-type lectin-like"/>
    <property type="match status" value="1"/>
</dbReference>
<gene>
    <name evidence="3" type="ORF">THTE_0596</name>
</gene>
<dbReference type="OrthoDB" id="9768004at2"/>
<organism evidence="3 4">
    <name type="scientific">Thermogutta terrifontis</name>
    <dbReference type="NCBI Taxonomy" id="1331910"/>
    <lineage>
        <taxon>Bacteria</taxon>
        <taxon>Pseudomonadati</taxon>
        <taxon>Planctomycetota</taxon>
        <taxon>Planctomycetia</taxon>
        <taxon>Pirellulales</taxon>
        <taxon>Thermoguttaceae</taxon>
        <taxon>Thermogutta</taxon>
    </lineage>
</organism>
<dbReference type="Pfam" id="PF18582">
    <property type="entry name" value="HZS_alpha"/>
    <property type="match status" value="1"/>
</dbReference>
<feature type="domain" description="Hydrazine synthase alpha subunit middle" evidence="2">
    <location>
        <begin position="732"/>
        <end position="823"/>
    </location>
</feature>
<dbReference type="InterPro" id="IPR029062">
    <property type="entry name" value="Class_I_gatase-like"/>
</dbReference>
<dbReference type="Gene3D" id="3.90.1580.10">
    <property type="entry name" value="paralog of FGE (formylglycine-generating enzyme)"/>
    <property type="match status" value="1"/>
</dbReference>
<dbReference type="GO" id="GO:0120147">
    <property type="term" value="F:formylglycine-generating oxidase activity"/>
    <property type="evidence" value="ECO:0007669"/>
    <property type="project" value="TreeGrafter"/>
</dbReference>